<gene>
    <name evidence="4" type="ORF">JEOPIN946_00423</name>
</gene>
<sequence>MKDIKDVNESHAPKGNKRTSSAKLIGKLITSAVVLIAVIVLFFAFFVTKIDNGNVGVVYKISGGVQDEMLSQGWHVILPTERVIEYPVRTQTVSYDGLAVATVDGKALSMPVSLNYHVDPEKASAVYKKFGNVSIEDLQAGYIQSRSQDALRQVVSQYTVIETFGEKTGEIKNGTLERLAADLENIGIIIEDVIVNPPQPDEETQKAIDERVKATQNLERTKTDKEIAKQEAERKIIEAEGEKKANEIRSKSLTPEIIQEKLIEKWDGKQPITIGGEGIIVDFNQKNE</sequence>
<dbReference type="EMBL" id="CAJEWB010000005">
    <property type="protein sequence ID" value="CAD2072325.1"/>
    <property type="molecule type" value="Genomic_DNA"/>
</dbReference>
<dbReference type="InterPro" id="IPR036013">
    <property type="entry name" value="Band_7/SPFH_dom_sf"/>
</dbReference>
<dbReference type="PANTHER" id="PTHR23222:SF0">
    <property type="entry name" value="PROHIBITIN 1"/>
    <property type="match status" value="1"/>
</dbReference>
<name>A0A6V7R5N3_9BACL</name>
<keyword evidence="1" id="KW-0175">Coiled coil</keyword>
<evidence type="ECO:0000256" key="1">
    <source>
        <dbReference type="SAM" id="Coils"/>
    </source>
</evidence>
<evidence type="ECO:0000259" key="3">
    <source>
        <dbReference type="SMART" id="SM00244"/>
    </source>
</evidence>
<feature type="coiled-coil region" evidence="1">
    <location>
        <begin position="211"/>
        <end position="249"/>
    </location>
</feature>
<dbReference type="CDD" id="cd03401">
    <property type="entry name" value="SPFH_prohibitin"/>
    <property type="match status" value="1"/>
</dbReference>
<keyword evidence="2" id="KW-1133">Transmembrane helix</keyword>
<dbReference type="RefSeq" id="WP_186076433.1">
    <property type="nucleotide sequence ID" value="NZ_CAJEWB010000005.1"/>
</dbReference>
<evidence type="ECO:0000313" key="5">
    <source>
        <dbReference type="Proteomes" id="UP000588186"/>
    </source>
</evidence>
<dbReference type="SUPFAM" id="SSF117892">
    <property type="entry name" value="Band 7/SPFH domain"/>
    <property type="match status" value="1"/>
</dbReference>
<dbReference type="InterPro" id="IPR000163">
    <property type="entry name" value="Prohibitin"/>
</dbReference>
<accession>A0A6V7R5N3</accession>
<keyword evidence="5" id="KW-1185">Reference proteome</keyword>
<dbReference type="Gene3D" id="3.30.479.30">
    <property type="entry name" value="Band 7 domain"/>
    <property type="match status" value="1"/>
</dbReference>
<dbReference type="SMART" id="SM00244">
    <property type="entry name" value="PHB"/>
    <property type="match status" value="1"/>
</dbReference>
<protein>
    <submittedName>
        <fullName evidence="4">SPFH domain / Band 7 family protein</fullName>
    </submittedName>
</protein>
<dbReference type="InterPro" id="IPR001107">
    <property type="entry name" value="Band_7"/>
</dbReference>
<evidence type="ECO:0000313" key="4">
    <source>
        <dbReference type="EMBL" id="CAD2072325.1"/>
    </source>
</evidence>
<dbReference type="AlphaFoldDB" id="A0A6V7R5N3"/>
<feature type="transmembrane region" description="Helical" evidence="2">
    <location>
        <begin position="24"/>
        <end position="47"/>
    </location>
</feature>
<proteinExistence type="predicted"/>
<comment type="caution">
    <text evidence="4">The sequence shown here is derived from an EMBL/GenBank/DDBJ whole genome shotgun (WGS) entry which is preliminary data.</text>
</comment>
<feature type="domain" description="Band 7" evidence="3">
    <location>
        <begin position="45"/>
        <end position="212"/>
    </location>
</feature>
<organism evidence="4 5">
    <name type="scientific">Phocicoccus pinnipedialis</name>
    <dbReference type="NCBI Taxonomy" id="110845"/>
    <lineage>
        <taxon>Bacteria</taxon>
        <taxon>Bacillati</taxon>
        <taxon>Bacillota</taxon>
        <taxon>Bacilli</taxon>
        <taxon>Bacillales</taxon>
        <taxon>Salinicoccaceae</taxon>
        <taxon>Phocicoccus</taxon>
    </lineage>
</organism>
<evidence type="ECO:0000256" key="2">
    <source>
        <dbReference type="SAM" id="Phobius"/>
    </source>
</evidence>
<keyword evidence="2" id="KW-0812">Transmembrane</keyword>
<dbReference type="Pfam" id="PF01145">
    <property type="entry name" value="Band_7"/>
    <property type="match status" value="1"/>
</dbReference>
<dbReference type="Proteomes" id="UP000588186">
    <property type="component" value="Unassembled WGS sequence"/>
</dbReference>
<reference evidence="4 5" key="1">
    <citation type="submission" date="2020-07" db="EMBL/GenBank/DDBJ databases">
        <authorList>
            <person name="Criscuolo A."/>
        </authorList>
    </citation>
    <scope>NUCLEOTIDE SEQUENCE [LARGE SCALE GENOMIC DNA]</scope>
    <source>
        <strain evidence="4">CIP107946</strain>
    </source>
</reference>
<keyword evidence="2" id="KW-0472">Membrane</keyword>
<dbReference type="PANTHER" id="PTHR23222">
    <property type="entry name" value="PROHIBITIN"/>
    <property type="match status" value="1"/>
</dbReference>
<dbReference type="GO" id="GO:0016020">
    <property type="term" value="C:membrane"/>
    <property type="evidence" value="ECO:0007669"/>
    <property type="project" value="InterPro"/>
</dbReference>